<dbReference type="SUPFAM" id="SSF53067">
    <property type="entry name" value="Actin-like ATPase domain"/>
    <property type="match status" value="2"/>
</dbReference>
<accession>A0A167EAN2</accession>
<feature type="compositionally biased region" description="Acidic residues" evidence="3">
    <location>
        <begin position="482"/>
        <end position="497"/>
    </location>
</feature>
<dbReference type="RefSeq" id="XP_018736319.1">
    <property type="nucleotide sequence ID" value="XM_018881884.1"/>
</dbReference>
<dbReference type="GO" id="GO:0005634">
    <property type="term" value="C:nucleus"/>
    <property type="evidence" value="ECO:0007669"/>
    <property type="project" value="TreeGrafter"/>
</dbReference>
<evidence type="ECO:0000313" key="5">
    <source>
        <dbReference type="Proteomes" id="UP000189580"/>
    </source>
</evidence>
<dbReference type="EMBL" id="CP014502">
    <property type="protein sequence ID" value="ANB13842.1"/>
    <property type="molecule type" value="Genomic_DNA"/>
</dbReference>
<dbReference type="PRINTS" id="PR00301">
    <property type="entry name" value="HEATSHOCK70"/>
</dbReference>
<feature type="region of interest" description="Disordered" evidence="3">
    <location>
        <begin position="475"/>
        <end position="498"/>
    </location>
</feature>
<dbReference type="Gene3D" id="3.30.420.40">
    <property type="match status" value="2"/>
</dbReference>
<dbReference type="PROSITE" id="PS01036">
    <property type="entry name" value="HSP70_3"/>
    <property type="match status" value="1"/>
</dbReference>
<dbReference type="KEGG" id="slb:AWJ20_4789"/>
<dbReference type="PANTHER" id="PTHR45639">
    <property type="entry name" value="HSC70CB, ISOFORM G-RELATED"/>
    <property type="match status" value="1"/>
</dbReference>
<gene>
    <name evidence="4" type="primary">SSZ1</name>
    <name evidence="4" type="ORF">AWJ20_4789</name>
</gene>
<dbReference type="Gene3D" id="3.30.30.30">
    <property type="match status" value="1"/>
</dbReference>
<protein>
    <submittedName>
        <fullName evidence="4">Ssz1p</fullName>
    </submittedName>
</protein>
<evidence type="ECO:0000256" key="3">
    <source>
        <dbReference type="SAM" id="MobiDB-lite"/>
    </source>
</evidence>
<keyword evidence="1" id="KW-0547">Nucleotide-binding</keyword>
<keyword evidence="5" id="KW-1185">Reference proteome</keyword>
<dbReference type="SUPFAM" id="SSF100920">
    <property type="entry name" value="Heat shock protein 70kD (HSP70), peptide-binding domain"/>
    <property type="match status" value="1"/>
</dbReference>
<dbReference type="Gene3D" id="3.90.640.10">
    <property type="entry name" value="Actin, Chain A, domain 4"/>
    <property type="match status" value="1"/>
</dbReference>
<dbReference type="GO" id="GO:0140662">
    <property type="term" value="F:ATP-dependent protein folding chaperone"/>
    <property type="evidence" value="ECO:0007669"/>
    <property type="project" value="InterPro"/>
</dbReference>
<dbReference type="InterPro" id="IPR043129">
    <property type="entry name" value="ATPase_NBD"/>
</dbReference>
<proteinExistence type="predicted"/>
<name>A0A167EAN2_9ASCO</name>
<dbReference type="InterPro" id="IPR018181">
    <property type="entry name" value="Heat_shock_70_CS"/>
</dbReference>
<dbReference type="Gene3D" id="2.60.34.10">
    <property type="entry name" value="Substrate Binding Domain Of DNAk, Chain A, domain 1"/>
    <property type="match status" value="1"/>
</dbReference>
<dbReference type="FunFam" id="3.90.640.10:FF:000021">
    <property type="entry name" value="Heat shock protein 14"/>
    <property type="match status" value="1"/>
</dbReference>
<evidence type="ECO:0000313" key="4">
    <source>
        <dbReference type="EMBL" id="ANB13842.1"/>
    </source>
</evidence>
<evidence type="ECO:0000256" key="2">
    <source>
        <dbReference type="ARBA" id="ARBA00022840"/>
    </source>
</evidence>
<dbReference type="OrthoDB" id="29851at2759"/>
<dbReference type="PANTHER" id="PTHR45639:SF32">
    <property type="entry name" value="HEAT SHOCK PROTEIN PDR13"/>
    <property type="match status" value="1"/>
</dbReference>
<dbReference type="InterPro" id="IPR029047">
    <property type="entry name" value="HSP70_peptide-bd_sf"/>
</dbReference>
<sequence length="556" mass="59362">MSGPTVIGLAFGNTTSSIAIEKDGKVELIANQDGDRAIASVISYVGSDEYHGAQAKAQLIRNAKNTVAYFRDFLGVSFDNVDPTNSHASAHPVELNGQASFSLKTEDDDEETGEVKPAKLLSVHEIAVRHLDRLRESAADYIGKAIDGAVIAVPTDYSEERRQAIVAAAKDANLKILQVINEPTAALLAHVSANGDSTDKKYAVIDIGGTRSDGAIIASRGGIFTILTTLHNYELGGKNLDEALVDFFAKDFEKQHKVDPKTEARAVAKLLAESESTKKTLSNTSSANFAVESVAQGYDYSLSINRLRFEVAARSVFTKITQFVEELIKKANLDVLDIDEVLLVGGTSAVPKVATSIASLFDESVTKISAPAFDTKAIQPDELISRGAAIQASLVAGYDDEEINESLQAVVTVAPHTTKSIGVKVGDNEYVEVIASETALPIRKTVTLSTPADATAVLVGVYEGASEIVVTKVEKEEKKDDAEDDESDWSEDEEDEEIRTKVLKPAAKIAELGLQNIPAGSKVEVVLNITRELKLQIAARAGSVAVRGETAVAHVA</sequence>
<dbReference type="GO" id="GO:0005829">
    <property type="term" value="C:cytosol"/>
    <property type="evidence" value="ECO:0007669"/>
    <property type="project" value="TreeGrafter"/>
</dbReference>
<dbReference type="GeneID" id="30036958"/>
<dbReference type="AlphaFoldDB" id="A0A167EAN2"/>
<dbReference type="GO" id="GO:0005524">
    <property type="term" value="F:ATP binding"/>
    <property type="evidence" value="ECO:0007669"/>
    <property type="project" value="UniProtKB-KW"/>
</dbReference>
<reference evidence="4 5" key="1">
    <citation type="submission" date="2016-02" db="EMBL/GenBank/DDBJ databases">
        <title>Complete genome sequence and transcriptome regulation of the pentose utilising yeast Sugiyamaella lignohabitans.</title>
        <authorList>
            <person name="Bellasio M."/>
            <person name="Peymann A."/>
            <person name="Valli M."/>
            <person name="Sipitzky M."/>
            <person name="Graf A."/>
            <person name="Sauer M."/>
            <person name="Marx H."/>
            <person name="Mattanovich D."/>
        </authorList>
    </citation>
    <scope>NUCLEOTIDE SEQUENCE [LARGE SCALE GENOMIC DNA]</scope>
    <source>
        <strain evidence="4 5">CBS 10342</strain>
    </source>
</reference>
<organism evidence="4 5">
    <name type="scientific">Sugiyamaella lignohabitans</name>
    <dbReference type="NCBI Taxonomy" id="796027"/>
    <lineage>
        <taxon>Eukaryota</taxon>
        <taxon>Fungi</taxon>
        <taxon>Dikarya</taxon>
        <taxon>Ascomycota</taxon>
        <taxon>Saccharomycotina</taxon>
        <taxon>Dipodascomycetes</taxon>
        <taxon>Dipodascales</taxon>
        <taxon>Trichomonascaceae</taxon>
        <taxon>Sugiyamaella</taxon>
    </lineage>
</organism>
<dbReference type="InterPro" id="IPR013126">
    <property type="entry name" value="Hsp_70_fam"/>
</dbReference>
<dbReference type="Pfam" id="PF00012">
    <property type="entry name" value="HSP70"/>
    <property type="match status" value="1"/>
</dbReference>
<evidence type="ECO:0000256" key="1">
    <source>
        <dbReference type="ARBA" id="ARBA00022741"/>
    </source>
</evidence>
<keyword evidence="2" id="KW-0067">ATP-binding</keyword>
<dbReference type="Proteomes" id="UP000189580">
    <property type="component" value="Chromosome d"/>
</dbReference>